<dbReference type="Gene3D" id="1.25.40.10">
    <property type="entry name" value="Tetratricopeptide repeat domain"/>
    <property type="match status" value="1"/>
</dbReference>
<feature type="chain" id="PRO_5011735777" evidence="2">
    <location>
        <begin position="30"/>
        <end position="187"/>
    </location>
</feature>
<sequence length="187" mass="20135">MSRTHAKYKSIIAATAALVMYSIPGAALADRAADLLADLRAAPDAAQAERLEKELRLEWSKSGSAAMDLLLKRGRDALEVQDTAAAIEHLTALTDHAPGFAEGWAELALAYYSAEMLGPSMDALEHTLALNPDHFGALQGVAAIYEQLGDTGLAYRAYSQVLDLRPHDETVTEAMQRLETEVRGTAL</sequence>
<dbReference type="STRING" id="555512.SAMN04487993_100387"/>
<keyword evidence="4" id="KW-1185">Reference proteome</keyword>
<dbReference type="InterPro" id="IPR011990">
    <property type="entry name" value="TPR-like_helical_dom_sf"/>
</dbReference>
<dbReference type="AlphaFoldDB" id="A0A1G8JJ56"/>
<dbReference type="SUPFAM" id="SSF48452">
    <property type="entry name" value="TPR-like"/>
    <property type="match status" value="1"/>
</dbReference>
<name>A0A1G8JJ56_9RHOB</name>
<protein>
    <submittedName>
        <fullName evidence="3">Uncharacterized protein</fullName>
    </submittedName>
</protein>
<evidence type="ECO:0000256" key="1">
    <source>
        <dbReference type="PROSITE-ProRule" id="PRU00339"/>
    </source>
</evidence>
<dbReference type="PROSITE" id="PS50005">
    <property type="entry name" value="TPR"/>
    <property type="match status" value="2"/>
</dbReference>
<feature type="repeat" description="TPR" evidence="1">
    <location>
        <begin position="101"/>
        <end position="134"/>
    </location>
</feature>
<evidence type="ECO:0000256" key="2">
    <source>
        <dbReference type="SAM" id="SignalP"/>
    </source>
</evidence>
<dbReference type="EMBL" id="FNEJ01000003">
    <property type="protein sequence ID" value="SDI31172.1"/>
    <property type="molecule type" value="Genomic_DNA"/>
</dbReference>
<gene>
    <name evidence="3" type="ORF">SAMN04487993_100387</name>
</gene>
<organism evidence="3 4">
    <name type="scientific">Salipiger marinus</name>
    <dbReference type="NCBI Taxonomy" id="555512"/>
    <lineage>
        <taxon>Bacteria</taxon>
        <taxon>Pseudomonadati</taxon>
        <taxon>Pseudomonadota</taxon>
        <taxon>Alphaproteobacteria</taxon>
        <taxon>Rhodobacterales</taxon>
        <taxon>Roseobacteraceae</taxon>
        <taxon>Salipiger</taxon>
    </lineage>
</organism>
<proteinExistence type="predicted"/>
<evidence type="ECO:0000313" key="3">
    <source>
        <dbReference type="EMBL" id="SDI31172.1"/>
    </source>
</evidence>
<accession>A0A1G8JJ56</accession>
<evidence type="ECO:0000313" key="4">
    <source>
        <dbReference type="Proteomes" id="UP000199093"/>
    </source>
</evidence>
<reference evidence="3 4" key="1">
    <citation type="submission" date="2016-10" db="EMBL/GenBank/DDBJ databases">
        <authorList>
            <person name="de Groot N.N."/>
        </authorList>
    </citation>
    <scope>NUCLEOTIDE SEQUENCE [LARGE SCALE GENOMIC DNA]</scope>
    <source>
        <strain evidence="3 4">DSM 26424</strain>
    </source>
</reference>
<feature type="signal peptide" evidence="2">
    <location>
        <begin position="1"/>
        <end position="29"/>
    </location>
</feature>
<keyword evidence="1" id="KW-0802">TPR repeat</keyword>
<keyword evidence="2" id="KW-0732">Signal</keyword>
<dbReference type="Proteomes" id="UP000199093">
    <property type="component" value="Unassembled WGS sequence"/>
</dbReference>
<dbReference type="RefSeq" id="WP_230797426.1">
    <property type="nucleotide sequence ID" value="NZ_FNEJ01000003.1"/>
</dbReference>
<dbReference type="SMART" id="SM00028">
    <property type="entry name" value="TPR"/>
    <property type="match status" value="3"/>
</dbReference>
<dbReference type="InterPro" id="IPR019734">
    <property type="entry name" value="TPR_rpt"/>
</dbReference>
<feature type="repeat" description="TPR" evidence="1">
    <location>
        <begin position="135"/>
        <end position="168"/>
    </location>
</feature>